<dbReference type="HOGENOM" id="CLU_1314584_0_0_10"/>
<keyword evidence="1" id="KW-0812">Transmembrane</keyword>
<keyword evidence="3" id="KW-1185">Reference proteome</keyword>
<reference evidence="2 3" key="1">
    <citation type="journal article" date="2009" name="Stand. Genomic Sci.">
        <title>Complete genome sequence of Rhodothermus marinus type strain (R-10).</title>
        <authorList>
            <person name="Nolan M."/>
            <person name="Tindall B.J."/>
            <person name="Pomrenke H."/>
            <person name="Lapidus A."/>
            <person name="Copeland A."/>
            <person name="Glavina Del Rio T."/>
            <person name="Lucas S."/>
            <person name="Chen F."/>
            <person name="Tice H."/>
            <person name="Cheng J.F."/>
            <person name="Saunders E."/>
            <person name="Han C."/>
            <person name="Bruce D."/>
            <person name="Goodwin L."/>
            <person name="Chain P."/>
            <person name="Pitluck S."/>
            <person name="Ovchinikova G."/>
            <person name="Pati A."/>
            <person name="Ivanova N."/>
            <person name="Mavromatis K."/>
            <person name="Chen A."/>
            <person name="Palaniappan K."/>
            <person name="Land M."/>
            <person name="Hauser L."/>
            <person name="Chang Y.J."/>
            <person name="Jeffries C.D."/>
            <person name="Brettin T."/>
            <person name="Goker M."/>
            <person name="Bristow J."/>
            <person name="Eisen J.A."/>
            <person name="Markowitz V."/>
            <person name="Hugenholtz P."/>
            <person name="Kyrpides N.C."/>
            <person name="Klenk H.P."/>
            <person name="Detter J.C."/>
        </authorList>
    </citation>
    <scope>NUCLEOTIDE SEQUENCE [LARGE SCALE GENOMIC DNA]</scope>
    <source>
        <strain evidence="3">ATCC 43812 / DSM 4252 / R-10</strain>
    </source>
</reference>
<organism evidence="2 3">
    <name type="scientific">Rhodothermus marinus (strain ATCC 43812 / DSM 4252 / R-10)</name>
    <name type="common">Rhodothermus obamensis</name>
    <dbReference type="NCBI Taxonomy" id="518766"/>
    <lineage>
        <taxon>Bacteria</taxon>
        <taxon>Pseudomonadati</taxon>
        <taxon>Rhodothermota</taxon>
        <taxon>Rhodothermia</taxon>
        <taxon>Rhodothermales</taxon>
        <taxon>Rhodothermaceae</taxon>
        <taxon>Rhodothermus</taxon>
    </lineage>
</organism>
<protein>
    <submittedName>
        <fullName evidence="2">Uncharacterized protein</fullName>
    </submittedName>
</protein>
<keyword evidence="1" id="KW-0472">Membrane</keyword>
<evidence type="ECO:0000313" key="2">
    <source>
        <dbReference type="EMBL" id="ACY47078.1"/>
    </source>
</evidence>
<sequence length="209" mass="23708">MAFSIISLAISIIALLISVATFWFNHLRKAKPLFVCSRWTAIRMDHADGRPRAAFCVHVSVMNKGKVPLELQDLMLAAEVGEEYPIFYEPILLWDLQQWMEDGDRPDKVGRTQKGQVPLPVLVPPDTICDFGYLILFLPVDKDRLVSPLEHSNVRLKLYALTDRERKYRVVGEQVMVEQDLKPLLDKSFSAVISTASKAKRGLLDSSLK</sequence>
<dbReference type="EMBL" id="CP001807">
    <property type="protein sequence ID" value="ACY47078.1"/>
    <property type="molecule type" value="Genomic_DNA"/>
</dbReference>
<accession>D0MCW8</accession>
<gene>
    <name evidence="2" type="ordered locus">Rmar_0170</name>
</gene>
<feature type="transmembrane region" description="Helical" evidence="1">
    <location>
        <begin position="6"/>
        <end position="24"/>
    </location>
</feature>
<dbReference type="AlphaFoldDB" id="D0MCW8"/>
<keyword evidence="1" id="KW-1133">Transmembrane helix</keyword>
<name>D0MCW8_RHOM4</name>
<evidence type="ECO:0000313" key="3">
    <source>
        <dbReference type="Proteomes" id="UP000002221"/>
    </source>
</evidence>
<dbReference type="Proteomes" id="UP000002221">
    <property type="component" value="Chromosome"/>
</dbReference>
<proteinExistence type="predicted"/>
<evidence type="ECO:0000256" key="1">
    <source>
        <dbReference type="SAM" id="Phobius"/>
    </source>
</evidence>
<dbReference type="KEGG" id="rmr:Rmar_0170"/>